<dbReference type="Proteomes" id="UP000053605">
    <property type="component" value="Unassembled WGS sequence"/>
</dbReference>
<keyword evidence="14" id="KW-0460">Magnesium</keyword>
<feature type="transmembrane region" description="Helical" evidence="25">
    <location>
        <begin position="1227"/>
        <end position="1249"/>
    </location>
</feature>
<dbReference type="PROSITE" id="PS50846">
    <property type="entry name" value="HMA_2"/>
    <property type="match status" value="6"/>
</dbReference>
<keyword evidence="8 25" id="KW-0479">Metal-binding</keyword>
<feature type="transmembrane region" description="Helical" evidence="25">
    <location>
        <begin position="618"/>
        <end position="644"/>
    </location>
</feature>
<dbReference type="Gene3D" id="3.30.70.100">
    <property type="match status" value="6"/>
</dbReference>
<dbReference type="GO" id="GO:0015677">
    <property type="term" value="P:copper ion import"/>
    <property type="evidence" value="ECO:0007669"/>
    <property type="project" value="TreeGrafter"/>
</dbReference>
<dbReference type="FunFam" id="3.40.50.1000:FF:000144">
    <property type="entry name" value="copper-transporting ATPase 1 isoform X2"/>
    <property type="match status" value="1"/>
</dbReference>
<evidence type="ECO:0000256" key="18">
    <source>
        <dbReference type="ARBA" id="ARBA00023034"/>
    </source>
</evidence>
<dbReference type="InterPro" id="IPR036163">
    <property type="entry name" value="HMA_dom_sf"/>
</dbReference>
<dbReference type="NCBIfam" id="TIGR01525">
    <property type="entry name" value="ATPase-IB_hvy"/>
    <property type="match status" value="1"/>
</dbReference>
<evidence type="ECO:0000256" key="2">
    <source>
        <dbReference type="ARBA" id="ARBA00004603"/>
    </source>
</evidence>
<dbReference type="PhylomeDB" id="A0A091WNH9"/>
<evidence type="ECO:0000313" key="28">
    <source>
        <dbReference type="Proteomes" id="UP000053605"/>
    </source>
</evidence>
<dbReference type="SFLD" id="SFLDF00027">
    <property type="entry name" value="p-type_atpase"/>
    <property type="match status" value="1"/>
</dbReference>
<evidence type="ECO:0000256" key="20">
    <source>
        <dbReference type="ARBA" id="ARBA00023136"/>
    </source>
</evidence>
<keyword evidence="12" id="KW-0187">Copper transport</keyword>
<evidence type="ECO:0000256" key="23">
    <source>
        <dbReference type="ARBA" id="ARBA00074947"/>
    </source>
</evidence>
<dbReference type="InterPro" id="IPR006122">
    <property type="entry name" value="HMA_Cu_ion-bd"/>
</dbReference>
<feature type="non-terminal residue" evidence="27">
    <location>
        <position position="1355"/>
    </location>
</feature>
<dbReference type="FunFam" id="3.40.50.1000:FF:000092">
    <property type="entry name" value="copper-transporting ATPase 1 isoform X2"/>
    <property type="match status" value="1"/>
</dbReference>
<dbReference type="NCBIfam" id="TIGR00003">
    <property type="entry name" value="copper ion binding protein"/>
    <property type="match status" value="4"/>
</dbReference>
<evidence type="ECO:0000256" key="6">
    <source>
        <dbReference type="ARBA" id="ARBA00022553"/>
    </source>
</evidence>
<evidence type="ECO:0000256" key="12">
    <source>
        <dbReference type="ARBA" id="ARBA00022796"/>
    </source>
</evidence>
<dbReference type="GO" id="GO:0055070">
    <property type="term" value="P:copper ion homeostasis"/>
    <property type="evidence" value="ECO:0007669"/>
    <property type="project" value="TreeGrafter"/>
</dbReference>
<keyword evidence="18" id="KW-0333">Golgi apparatus</keyword>
<keyword evidence="5" id="KW-0813">Transport</keyword>
<dbReference type="EC" id="7.2.2.8" evidence="4"/>
<dbReference type="Gene3D" id="3.40.50.1000">
    <property type="entry name" value="HAD superfamily/HAD-like"/>
    <property type="match status" value="1"/>
</dbReference>
<comment type="subcellular location">
    <subcellularLocation>
        <location evidence="1">Golgi apparatus</location>
        <location evidence="1">trans-Golgi network membrane</location>
        <topology evidence="1">Multi-pass membrane protein</topology>
    </subcellularLocation>
    <subcellularLocation>
        <location evidence="2">Late endosome</location>
    </subcellularLocation>
    <subcellularLocation>
        <location evidence="25">Membrane</location>
    </subcellularLocation>
</comment>
<dbReference type="FunFam" id="3.30.70.100:FF:000001">
    <property type="entry name" value="ATPase copper transporting beta"/>
    <property type="match status" value="4"/>
</dbReference>
<dbReference type="GO" id="GO:0043682">
    <property type="term" value="F:P-type divalent copper transporter activity"/>
    <property type="evidence" value="ECO:0007669"/>
    <property type="project" value="TreeGrafter"/>
</dbReference>
<dbReference type="InterPro" id="IPR023299">
    <property type="entry name" value="ATPase_P-typ_cyto_dom_N"/>
</dbReference>
<dbReference type="FunFam" id="3.30.70.100:FF:000009">
    <property type="entry name" value="ATPase copper transporting beta"/>
    <property type="match status" value="1"/>
</dbReference>
<dbReference type="InterPro" id="IPR023214">
    <property type="entry name" value="HAD_sf"/>
</dbReference>
<gene>
    <name evidence="27" type="ORF">N306_06142</name>
</gene>
<evidence type="ECO:0000256" key="15">
    <source>
        <dbReference type="ARBA" id="ARBA00022967"/>
    </source>
</evidence>
<evidence type="ECO:0000256" key="16">
    <source>
        <dbReference type="ARBA" id="ARBA00022989"/>
    </source>
</evidence>
<keyword evidence="15" id="KW-1278">Translocase</keyword>
<organism evidence="27 28">
    <name type="scientific">Opisthocomus hoazin</name>
    <name type="common">Hoatzin</name>
    <name type="synonym">Phasianus hoazin</name>
    <dbReference type="NCBI Taxonomy" id="30419"/>
    <lineage>
        <taxon>Eukaryota</taxon>
        <taxon>Metazoa</taxon>
        <taxon>Chordata</taxon>
        <taxon>Craniata</taxon>
        <taxon>Vertebrata</taxon>
        <taxon>Euteleostomi</taxon>
        <taxon>Archelosauria</taxon>
        <taxon>Archosauria</taxon>
        <taxon>Dinosauria</taxon>
        <taxon>Saurischia</taxon>
        <taxon>Theropoda</taxon>
        <taxon>Coelurosauria</taxon>
        <taxon>Aves</taxon>
        <taxon>Neognathae</taxon>
        <taxon>Neoaves</taxon>
        <taxon>Opisthocomiformes</taxon>
        <taxon>Opisthocomidae</taxon>
        <taxon>Opisthocomus</taxon>
    </lineage>
</organism>
<dbReference type="Pfam" id="PF00403">
    <property type="entry name" value="HMA"/>
    <property type="match status" value="5"/>
</dbReference>
<feature type="transmembrane region" description="Helical" evidence="25">
    <location>
        <begin position="814"/>
        <end position="838"/>
    </location>
</feature>
<dbReference type="Gene3D" id="2.70.150.10">
    <property type="entry name" value="Calcium-transporting ATPase, cytoplasmic transduction domain A"/>
    <property type="match status" value="1"/>
</dbReference>
<dbReference type="SUPFAM" id="SSF56784">
    <property type="entry name" value="HAD-like"/>
    <property type="match status" value="1"/>
</dbReference>
<accession>A0A091WNH9</accession>
<comment type="catalytic activity">
    <reaction evidence="21">
        <text>Cu(+)(in) + ATP + H2O = Cu(+)(out) + ADP + phosphate + H(+)</text>
        <dbReference type="Rhea" id="RHEA:25792"/>
        <dbReference type="ChEBI" id="CHEBI:15377"/>
        <dbReference type="ChEBI" id="CHEBI:15378"/>
        <dbReference type="ChEBI" id="CHEBI:30616"/>
        <dbReference type="ChEBI" id="CHEBI:43474"/>
        <dbReference type="ChEBI" id="CHEBI:49552"/>
        <dbReference type="ChEBI" id="CHEBI:456216"/>
        <dbReference type="EC" id="7.2.2.8"/>
    </reaction>
</comment>
<dbReference type="SUPFAM" id="SSF55008">
    <property type="entry name" value="HMA, heavy metal-associated domain"/>
    <property type="match status" value="6"/>
</dbReference>
<dbReference type="SUPFAM" id="SSF81653">
    <property type="entry name" value="Calcium ATPase, transduction domain A"/>
    <property type="match status" value="1"/>
</dbReference>
<keyword evidence="7 25" id="KW-0812">Transmembrane</keyword>
<dbReference type="CDD" id="cd00371">
    <property type="entry name" value="HMA"/>
    <property type="match status" value="6"/>
</dbReference>
<keyword evidence="9" id="KW-0677">Repeat</keyword>
<evidence type="ECO:0000256" key="3">
    <source>
        <dbReference type="ARBA" id="ARBA00006024"/>
    </source>
</evidence>
<dbReference type="SFLD" id="SFLDG00002">
    <property type="entry name" value="C1.7:_P-type_atpase_like"/>
    <property type="match status" value="1"/>
</dbReference>
<dbReference type="InterPro" id="IPR001757">
    <property type="entry name" value="P_typ_ATPase"/>
</dbReference>
<comment type="similarity">
    <text evidence="3 25">Belongs to the cation transport ATPase (P-type) (TC 3.A.3) family. Type IB subfamily.</text>
</comment>
<dbReference type="InterPro" id="IPR059000">
    <property type="entry name" value="ATPase_P-type_domA"/>
</dbReference>
<evidence type="ECO:0000256" key="17">
    <source>
        <dbReference type="ARBA" id="ARBA00023008"/>
    </source>
</evidence>
<evidence type="ECO:0000256" key="21">
    <source>
        <dbReference type="ARBA" id="ARBA00049289"/>
    </source>
</evidence>
<dbReference type="FunFam" id="3.40.1110.10:FF:000015">
    <property type="entry name" value="ATPase copper transporting beta"/>
    <property type="match status" value="1"/>
</dbReference>
<dbReference type="PANTHER" id="PTHR43520">
    <property type="entry name" value="ATP7, ISOFORM B"/>
    <property type="match status" value="1"/>
</dbReference>
<dbReference type="GO" id="GO:0005802">
    <property type="term" value="C:trans-Golgi network"/>
    <property type="evidence" value="ECO:0007669"/>
    <property type="project" value="UniProtKB-ARBA"/>
</dbReference>
<evidence type="ECO:0000256" key="25">
    <source>
        <dbReference type="RuleBase" id="RU362081"/>
    </source>
</evidence>
<keyword evidence="17" id="KW-0186">Copper</keyword>
<feature type="domain" description="HMA" evidence="26">
    <location>
        <begin position="274"/>
        <end position="340"/>
    </location>
</feature>
<evidence type="ECO:0000256" key="24">
    <source>
        <dbReference type="ARBA" id="ARBA00083608"/>
    </source>
</evidence>
<feature type="transmembrane region" description="Helical" evidence="25">
    <location>
        <begin position="650"/>
        <end position="671"/>
    </location>
</feature>
<dbReference type="SUPFAM" id="SSF81665">
    <property type="entry name" value="Calcium ATPase, transmembrane domain M"/>
    <property type="match status" value="1"/>
</dbReference>
<feature type="transmembrane region" description="Helical" evidence="25">
    <location>
        <begin position="545"/>
        <end position="564"/>
    </location>
</feature>
<keyword evidence="28" id="KW-1185">Reference proteome</keyword>
<evidence type="ECO:0000256" key="9">
    <source>
        <dbReference type="ARBA" id="ARBA00022737"/>
    </source>
</evidence>
<feature type="domain" description="HMA" evidence="26">
    <location>
        <begin position="1"/>
        <end position="43"/>
    </location>
</feature>
<evidence type="ECO:0000256" key="13">
    <source>
        <dbReference type="ARBA" id="ARBA00022840"/>
    </source>
</evidence>
<dbReference type="NCBIfam" id="TIGR01494">
    <property type="entry name" value="ATPase_P-type"/>
    <property type="match status" value="2"/>
</dbReference>
<keyword evidence="6" id="KW-0597">Phosphoprotein</keyword>
<keyword evidence="16 25" id="KW-1133">Transmembrane helix</keyword>
<dbReference type="CDD" id="cd02094">
    <property type="entry name" value="P-type_ATPase_Cu-like"/>
    <property type="match status" value="1"/>
</dbReference>
<evidence type="ECO:0000256" key="19">
    <source>
        <dbReference type="ARBA" id="ARBA00023065"/>
    </source>
</evidence>
<feature type="domain" description="HMA" evidence="26">
    <location>
        <begin position="379"/>
        <end position="445"/>
    </location>
</feature>
<dbReference type="FunFam" id="2.70.150.10:FF:000002">
    <property type="entry name" value="Copper-transporting ATPase 1, putative"/>
    <property type="match status" value="1"/>
</dbReference>
<dbReference type="PANTHER" id="PTHR43520:SF29">
    <property type="entry name" value="COPPER-TRANSPORTING ATPASE 1"/>
    <property type="match status" value="1"/>
</dbReference>
<feature type="domain" description="HMA" evidence="26">
    <location>
        <begin position="174"/>
        <end position="240"/>
    </location>
</feature>
<evidence type="ECO:0000313" key="27">
    <source>
        <dbReference type="EMBL" id="KFR17164.1"/>
    </source>
</evidence>
<evidence type="ECO:0000256" key="10">
    <source>
        <dbReference type="ARBA" id="ARBA00022741"/>
    </source>
</evidence>
<dbReference type="GO" id="GO:0140581">
    <property type="term" value="F:P-type monovalent copper transporter activity"/>
    <property type="evidence" value="ECO:0007669"/>
    <property type="project" value="UniProtKB-EC"/>
</dbReference>
<reference evidence="27 28" key="1">
    <citation type="submission" date="2014-04" db="EMBL/GenBank/DDBJ databases">
        <title>Genome evolution of avian class.</title>
        <authorList>
            <person name="Zhang G."/>
            <person name="Li C."/>
        </authorList>
    </citation>
    <scope>NUCLEOTIDE SEQUENCE [LARGE SCALE GENOMIC DNA]</scope>
    <source>
        <strain evidence="27">BGI_N306</strain>
    </source>
</reference>
<feature type="transmembrane region" description="Helical" evidence="25">
    <location>
        <begin position="858"/>
        <end position="881"/>
    </location>
</feature>
<dbReference type="Gene3D" id="3.40.1110.10">
    <property type="entry name" value="Calcium-transporting ATPase, cytoplasmic domain N"/>
    <property type="match status" value="1"/>
</dbReference>
<dbReference type="Pfam" id="PF00702">
    <property type="entry name" value="Hydrolase"/>
    <property type="match status" value="1"/>
</dbReference>
<evidence type="ECO:0000256" key="22">
    <source>
        <dbReference type="ARBA" id="ARBA00065683"/>
    </source>
</evidence>
<dbReference type="InterPro" id="IPR027256">
    <property type="entry name" value="P-typ_ATPase_IB"/>
</dbReference>
<dbReference type="STRING" id="30419.A0A091WNH9"/>
<evidence type="ECO:0000256" key="5">
    <source>
        <dbReference type="ARBA" id="ARBA00022448"/>
    </source>
</evidence>
<dbReference type="PROSITE" id="PS01047">
    <property type="entry name" value="HMA_1"/>
    <property type="match status" value="4"/>
</dbReference>
<feature type="domain" description="HMA" evidence="26">
    <location>
        <begin position="455"/>
        <end position="521"/>
    </location>
</feature>
<evidence type="ECO:0000256" key="4">
    <source>
        <dbReference type="ARBA" id="ARBA00012517"/>
    </source>
</evidence>
<dbReference type="GO" id="GO:0016887">
    <property type="term" value="F:ATP hydrolysis activity"/>
    <property type="evidence" value="ECO:0007669"/>
    <property type="project" value="InterPro"/>
</dbReference>
<dbReference type="InterPro" id="IPR017969">
    <property type="entry name" value="Heavy-metal-associated_CS"/>
</dbReference>
<dbReference type="GO" id="GO:0005507">
    <property type="term" value="F:copper ion binding"/>
    <property type="evidence" value="ECO:0007669"/>
    <property type="project" value="InterPro"/>
</dbReference>
<dbReference type="SFLD" id="SFLDS00003">
    <property type="entry name" value="Haloacid_Dehalogenase"/>
    <property type="match status" value="1"/>
</dbReference>
<evidence type="ECO:0000256" key="11">
    <source>
        <dbReference type="ARBA" id="ARBA00022753"/>
    </source>
</evidence>
<dbReference type="InterPro" id="IPR036412">
    <property type="entry name" value="HAD-like_sf"/>
</dbReference>
<keyword evidence="13 25" id="KW-0067">ATP-binding</keyword>
<dbReference type="InterPro" id="IPR006121">
    <property type="entry name" value="HMA_dom"/>
</dbReference>
<dbReference type="PRINTS" id="PR00119">
    <property type="entry name" value="CATATPASE"/>
</dbReference>
<keyword evidence="20 25" id="KW-0472">Membrane</keyword>
<evidence type="ECO:0000256" key="1">
    <source>
        <dbReference type="ARBA" id="ARBA00004166"/>
    </source>
</evidence>
<protein>
    <recommendedName>
        <fullName evidence="23">Copper-transporting ATPase 2</fullName>
        <ecNumber evidence="4">7.2.2.8</ecNumber>
    </recommendedName>
    <alternativeName>
        <fullName evidence="24">Copper pump 2</fullName>
    </alternativeName>
</protein>
<dbReference type="InterPro" id="IPR023298">
    <property type="entry name" value="ATPase_P-typ_TM_dom_sf"/>
</dbReference>
<name>A0A091WNH9_OPIHO</name>
<evidence type="ECO:0000256" key="14">
    <source>
        <dbReference type="ARBA" id="ARBA00022842"/>
    </source>
</evidence>
<dbReference type="GO" id="GO:0005886">
    <property type="term" value="C:plasma membrane"/>
    <property type="evidence" value="ECO:0007669"/>
    <property type="project" value="TreeGrafter"/>
</dbReference>
<keyword evidence="11" id="KW-0967">Endosome</keyword>
<dbReference type="GO" id="GO:0005770">
    <property type="term" value="C:late endosome"/>
    <property type="evidence" value="ECO:0007669"/>
    <property type="project" value="UniProtKB-SubCell"/>
</dbReference>
<comment type="subunit">
    <text evidence="22">Monomer. Interacts with COMMD1/MURR1. Interacts with DCTN4, in a copper-dependent manner. Interacts with ATOX1. Interacts (via C-terminus) with ZBTB16/PLZF.</text>
</comment>
<dbReference type="GO" id="GO:0005524">
    <property type="term" value="F:ATP binding"/>
    <property type="evidence" value="ECO:0007669"/>
    <property type="project" value="UniProtKB-UniRule"/>
</dbReference>
<dbReference type="SUPFAM" id="SSF81660">
    <property type="entry name" value="Metal cation-transporting ATPase, ATP-binding domain N"/>
    <property type="match status" value="1"/>
</dbReference>
<evidence type="ECO:0000259" key="26">
    <source>
        <dbReference type="PROSITE" id="PS50846"/>
    </source>
</evidence>
<feature type="domain" description="HMA" evidence="26">
    <location>
        <begin position="62"/>
        <end position="128"/>
    </location>
</feature>
<dbReference type="InterPro" id="IPR044492">
    <property type="entry name" value="P_typ_ATPase_HD_dom"/>
</dbReference>
<feature type="transmembrane region" description="Helical" evidence="25">
    <location>
        <begin position="584"/>
        <end position="606"/>
    </location>
</feature>
<evidence type="ECO:0000256" key="7">
    <source>
        <dbReference type="ARBA" id="ARBA00022692"/>
    </source>
</evidence>
<evidence type="ECO:0000256" key="8">
    <source>
        <dbReference type="ARBA" id="ARBA00022723"/>
    </source>
</evidence>
<sequence length="1355" mass="145973">SVKGIVSVKVSLEQNNAVIKYLQSEISPEQICEEIQDMGFDANIAEERLTTATVNLSCLREAVVKLRVEGMTCQSCVTKIEGKIRKLHGVTKIKVSLGNQEAIIGYYPYIIQPDDLKSHISNLGYNCTIKSKSAPLKLGVLDLERLQNANPKETPASLEGDGVDPLVAKRSSTATVALRIEGMHCKSCVRNIEGNMSDLPGIQSIKVSLEHKRAVVQYSPNLITLSALQQAVESLPPGNFKVCFLSGSKANKGASPSPAALCDLFREPLQDTTCMAVIRIDGMTCSSCVQSIEGTISQRQGVQRIAVSLAGRTGTIHYDPAVTNGEELRAAIEDMGFDACVLTVQPQAPEPPRQGCALDALPDGPHLDGTNQPSTATAEKCFLQITGMTCASCVSTIERNLQKEEGIVSVLVALMAGKAEVKYKPEFIQPLEIAQLIQNLGFEASIIEDHAETEGNVELLIAGMTCASCVHNIESKLMRTNGIICASVALATCKAHVQFDPEITGPRDIIKIIEEIGFHASLARRVPNAHNLDHKKEIQQWRKSFLCSLLFGIPVLILMIYMLIPDGEHRGSMVLEQNLIPGLSILNLLFFVLCTFVQFLGGWYFYVQAYKSLKHKTANMDVLIVLATTIAYAYSCVILMVAIIEKAEKSPVTFFDTPPMLFVFIALGRWLEHIAKSKTSEALAKLISLQATEATVVTLGPDHSIVREEQVAVELVQRGDIVKVVPGGKFPVDGKVIEGSSMADESLITGEAMPVTKKPGSTVIAGSINAHGSVLVNATHVGNDTTLAQIVKLVEEAQMSKAPIQQLADKFSGYFVPFIIIISTVTLIVWITIGFINFDVIQKYFPNQNKHISKAELILRFAFQTSITVLSIACPCSLGLATPTAVMVGTGVAAQNGILIKGGKPLEMAHKIKTVMFDKTGTITCGVPKVMRVLLLGDTAVFSLKEVLAVVGTAEASSEHPLGVAVTKYCKEELGTQSLGYCTDFQAVPGCGISCKVRGVEAVLGAAEEGLGSLDAYRSRDSSAPLGDNALITLSELQGPSAAYTYSVLIGNREWMRRNGLHIANDVNDAMTDHETKGQTAILVSINGVLCGMIAIADTVKQEAALAVHTLKNMGIDVVLITGDNRKTAKAIATQVGIKKVFAEVLPSHKVAKVQELQNGRRKVAMVGDGVNDSPALARADVGIAIGTGTDVAIEAADVVLIRNDLLDVVASIHLSKRTVRRIRINLILALIYNLLGIPIAAGVFMPVGLVLQPWMGSAAMAASSVSVVLSSLQLKWQVKPDIESYEAQAQGRMKPLTPSQISVHIGMDDRRRDSSRPAPWDQISQVSLSSLTSDKLPRRNGFVEEEGDKWSLLM</sequence>
<keyword evidence="19" id="KW-0406">Ion transport</keyword>
<proteinExistence type="inferred from homology"/>
<dbReference type="InterPro" id="IPR018303">
    <property type="entry name" value="ATPase_P-typ_P_site"/>
</dbReference>
<dbReference type="EMBL" id="KK736086">
    <property type="protein sequence ID" value="KFR17164.1"/>
    <property type="molecule type" value="Genomic_DNA"/>
</dbReference>
<keyword evidence="10 25" id="KW-0547">Nucleotide-binding</keyword>
<dbReference type="PROSITE" id="PS00154">
    <property type="entry name" value="ATPASE_E1_E2"/>
    <property type="match status" value="1"/>
</dbReference>
<dbReference type="PRINTS" id="PR00942">
    <property type="entry name" value="CUATPASEI"/>
</dbReference>
<dbReference type="Pfam" id="PF00122">
    <property type="entry name" value="E1-E2_ATPase"/>
    <property type="match status" value="1"/>
</dbReference>
<feature type="non-terminal residue" evidence="27">
    <location>
        <position position="1"/>
    </location>
</feature>
<dbReference type="InterPro" id="IPR008250">
    <property type="entry name" value="ATPase_P-typ_transduc_dom_A_sf"/>
</dbReference>